<feature type="domain" description="Glutamate/phenylalanine/leucine/valine/L-tryptophan dehydrogenase C-terminal" evidence="7">
    <location>
        <begin position="147"/>
        <end position="353"/>
    </location>
</feature>
<dbReference type="SUPFAM" id="SSF51735">
    <property type="entry name" value="NAD(P)-binding Rossmann-fold domains"/>
    <property type="match status" value="1"/>
</dbReference>
<keyword evidence="5" id="KW-0547">Nucleotide-binding</keyword>
<dbReference type="Pfam" id="PF02812">
    <property type="entry name" value="ELFV_dehydrog_N"/>
    <property type="match status" value="1"/>
</dbReference>
<dbReference type="RefSeq" id="WP_089022359.1">
    <property type="nucleotide sequence ID" value="NZ_NIQC01000001.1"/>
</dbReference>
<dbReference type="PRINTS" id="PR00082">
    <property type="entry name" value="GLFDHDRGNASE"/>
</dbReference>
<comment type="caution">
    <text evidence="8">The sequence shown here is derived from an EMBL/GenBank/DDBJ whole genome shotgun (WGS) entry which is preliminary data.</text>
</comment>
<name>A0A226C180_9FIRM</name>
<dbReference type="GO" id="GO:0006520">
    <property type="term" value="P:amino acid metabolic process"/>
    <property type="evidence" value="ECO:0007669"/>
    <property type="project" value="InterPro"/>
</dbReference>
<keyword evidence="3 5" id="KW-0520">NAD</keyword>
<dbReference type="Gene3D" id="3.40.50.10860">
    <property type="entry name" value="Leucine Dehydrogenase, chain A, domain 1"/>
    <property type="match status" value="1"/>
</dbReference>
<dbReference type="FunFam" id="3.40.50.10860:FF:000010">
    <property type="entry name" value="Leucine dehydrogenase"/>
    <property type="match status" value="1"/>
</dbReference>
<evidence type="ECO:0000256" key="4">
    <source>
        <dbReference type="PIRSR" id="PIRSR000188-1"/>
    </source>
</evidence>
<evidence type="ECO:0000313" key="9">
    <source>
        <dbReference type="Proteomes" id="UP000214588"/>
    </source>
</evidence>
<evidence type="ECO:0000259" key="7">
    <source>
        <dbReference type="SMART" id="SM00839"/>
    </source>
</evidence>
<dbReference type="InterPro" id="IPR006097">
    <property type="entry name" value="Glu/Leu/Phe/Val/Trp_DH_dimer"/>
</dbReference>
<dbReference type="GO" id="GO:0000166">
    <property type="term" value="F:nucleotide binding"/>
    <property type="evidence" value="ECO:0007669"/>
    <property type="project" value="UniProtKB-KW"/>
</dbReference>
<evidence type="ECO:0000256" key="1">
    <source>
        <dbReference type="ARBA" id="ARBA00006382"/>
    </source>
</evidence>
<evidence type="ECO:0000256" key="3">
    <source>
        <dbReference type="ARBA" id="ARBA00023027"/>
    </source>
</evidence>
<keyword evidence="2 6" id="KW-0560">Oxidoreductase</keyword>
<keyword evidence="9" id="KW-1185">Reference proteome</keyword>
<dbReference type="InterPro" id="IPR016211">
    <property type="entry name" value="Glu/Phe/Leu/Val/Trp_DH_bac/arc"/>
</dbReference>
<dbReference type="InterPro" id="IPR036291">
    <property type="entry name" value="NAD(P)-bd_dom_sf"/>
</dbReference>
<dbReference type="InterPro" id="IPR006096">
    <property type="entry name" value="Glu/Leu/Phe/Val/Trp_DH_C"/>
</dbReference>
<dbReference type="Proteomes" id="UP000214588">
    <property type="component" value="Unassembled WGS sequence"/>
</dbReference>
<feature type="binding site" evidence="5">
    <location>
        <begin position="181"/>
        <end position="186"/>
    </location>
    <ligand>
        <name>NAD(+)</name>
        <dbReference type="ChEBI" id="CHEBI:57540"/>
    </ligand>
</feature>
<evidence type="ECO:0000256" key="6">
    <source>
        <dbReference type="RuleBase" id="RU004417"/>
    </source>
</evidence>
<dbReference type="OrthoDB" id="9803297at2"/>
<dbReference type="SUPFAM" id="SSF53223">
    <property type="entry name" value="Aminoacid dehydrogenase-like, N-terminal domain"/>
    <property type="match status" value="1"/>
</dbReference>
<evidence type="ECO:0000256" key="2">
    <source>
        <dbReference type="ARBA" id="ARBA00023002"/>
    </source>
</evidence>
<protein>
    <submittedName>
        <fullName evidence="8">Leucine dehydrogenase</fullName>
    </submittedName>
</protein>
<evidence type="ECO:0000256" key="5">
    <source>
        <dbReference type="PIRSR" id="PIRSR000188-2"/>
    </source>
</evidence>
<dbReference type="InterPro" id="IPR046346">
    <property type="entry name" value="Aminoacid_DH-like_N_sf"/>
</dbReference>
<dbReference type="EMBL" id="NIQC01000001">
    <property type="protein sequence ID" value="OWZ84935.1"/>
    <property type="molecule type" value="Genomic_DNA"/>
</dbReference>
<evidence type="ECO:0000313" key="8">
    <source>
        <dbReference type="EMBL" id="OWZ84935.1"/>
    </source>
</evidence>
<dbReference type="PIRSF" id="PIRSF000188">
    <property type="entry name" value="Phe_leu_dh"/>
    <property type="match status" value="1"/>
</dbReference>
<gene>
    <name evidence="8" type="ORF">CDO51_00585</name>
</gene>
<accession>A0A226C180</accession>
<dbReference type="AlphaFoldDB" id="A0A226C180"/>
<dbReference type="Pfam" id="PF00208">
    <property type="entry name" value="ELFV_dehydrog"/>
    <property type="match status" value="1"/>
</dbReference>
<proteinExistence type="inferred from homology"/>
<dbReference type="PROSITE" id="PS00074">
    <property type="entry name" value="GLFV_DEHYDROGENASE"/>
    <property type="match status" value="1"/>
</dbReference>
<dbReference type="PANTHER" id="PTHR42722">
    <property type="entry name" value="LEUCINE DEHYDROGENASE"/>
    <property type="match status" value="1"/>
</dbReference>
<reference evidence="8 9" key="1">
    <citation type="submission" date="2017-06" db="EMBL/GenBank/DDBJ databases">
        <title>Draft Genome Sequence of Natranaerobius trueperi halophilic, alkalithermophilic bacteria from soda lakes.</title>
        <authorList>
            <person name="Zhao B."/>
        </authorList>
    </citation>
    <scope>NUCLEOTIDE SEQUENCE [LARGE SCALE GENOMIC DNA]</scope>
    <source>
        <strain evidence="8 9">DSM 18760</strain>
    </source>
</reference>
<dbReference type="Gene3D" id="3.40.50.720">
    <property type="entry name" value="NAD(P)-binding Rossmann-like Domain"/>
    <property type="match status" value="1"/>
</dbReference>
<feature type="active site" description="Proton donor/acceptor" evidence="4">
    <location>
        <position position="82"/>
    </location>
</feature>
<organism evidence="8 9">
    <name type="scientific">Natranaerobius trueperi</name>
    <dbReference type="NCBI Taxonomy" id="759412"/>
    <lineage>
        <taxon>Bacteria</taxon>
        <taxon>Bacillati</taxon>
        <taxon>Bacillota</taxon>
        <taxon>Clostridia</taxon>
        <taxon>Natranaerobiales</taxon>
        <taxon>Natranaerobiaceae</taxon>
        <taxon>Natranaerobius</taxon>
    </lineage>
</organism>
<dbReference type="SMART" id="SM00839">
    <property type="entry name" value="ELFV_dehydrog"/>
    <property type="match status" value="1"/>
</dbReference>
<sequence>MSKKVFEEMEKHDHEQIIFNYDKTTGLKSIIAIHDTTLGPALGGCRMLPYESEEEALEDVLRLSKGMTYKCGISGVDFGGGKAVVIGDPEEKTEGMFRSLGRFVETLKGRYYTGTDVGTMPDDFVNCYRESDYVVGLPEEFGGSGNSAINTAFGTLMGIKASAREKFSSDSLKGKKVAIQGLGKVGKVLVDFLIDEGAEVVVTDISKDNIKEVQDKHGSVEVVEPDAIYDFECDIFSPNALGAVINDFTVEKLNCQVIAGAANNQLKEEKHGRMLFDKGILFAPDYIVNAGGLIQVSDEIGGHNKDRIRKKTERIYDILLNVYEISRKDNITPEEAADKLVEDRINTVQQLQSNFVG</sequence>
<dbReference type="PANTHER" id="PTHR42722:SF1">
    <property type="entry name" value="VALINE DEHYDROGENASE"/>
    <property type="match status" value="1"/>
</dbReference>
<dbReference type="InterPro" id="IPR006095">
    <property type="entry name" value="Glu/Leu/Phe/Val/Trp_DH"/>
</dbReference>
<dbReference type="GO" id="GO:0016639">
    <property type="term" value="F:oxidoreductase activity, acting on the CH-NH2 group of donors, NAD or NADP as acceptor"/>
    <property type="evidence" value="ECO:0007669"/>
    <property type="project" value="InterPro"/>
</dbReference>
<dbReference type="CDD" id="cd01075">
    <property type="entry name" value="NAD_bind_Leu_Phe_Val_DH"/>
    <property type="match status" value="1"/>
</dbReference>
<comment type="similarity">
    <text evidence="1 6">Belongs to the Glu/Leu/Phe/Val dehydrogenases family.</text>
</comment>
<dbReference type="InterPro" id="IPR033524">
    <property type="entry name" value="Glu/Leu/Phe/Val_DH_AS"/>
</dbReference>